<evidence type="ECO:0000313" key="2">
    <source>
        <dbReference type="EMBL" id="QOP43657.1"/>
    </source>
</evidence>
<sequence length="83" mass="9128">MAIIDNVLKKYMTKTSTKRCNVSIKLDANLCDNLTIICTTLGITKSKLIADIVEASGVSKKAQDLKSKSDTREKSIKESDYVS</sequence>
<dbReference type="AlphaFoldDB" id="A0A7M1B1K3"/>
<evidence type="ECO:0000313" key="3">
    <source>
        <dbReference type="Proteomes" id="UP000593719"/>
    </source>
</evidence>
<feature type="region of interest" description="Disordered" evidence="1">
    <location>
        <begin position="58"/>
        <end position="83"/>
    </location>
</feature>
<protein>
    <submittedName>
        <fullName evidence="2">Uncharacterized protein</fullName>
    </submittedName>
</protein>
<evidence type="ECO:0000256" key="1">
    <source>
        <dbReference type="SAM" id="MobiDB-lite"/>
    </source>
</evidence>
<reference evidence="2 3" key="1">
    <citation type="submission" date="2019-06" db="EMBL/GenBank/DDBJ databases">
        <title>Sulfurimonas gotlandica sp. nov., a chemoautotrophic and psychrotolerant epsilonproteobacterium isolated from a pelagic redoxcline, and an emended description of the genus Sulfurimonas.</title>
        <authorList>
            <person name="Wang S."/>
            <person name="Jiang L."/>
            <person name="Shao Z."/>
        </authorList>
    </citation>
    <scope>NUCLEOTIDE SEQUENCE [LARGE SCALE GENOMIC DNA]</scope>
    <source>
        <strain evidence="2 3">S2-6</strain>
    </source>
</reference>
<name>A0A7M1B1K3_9BACT</name>
<accession>A0A7M1B1K3</accession>
<organism evidence="2 3">
    <name type="scientific">Sulfurimonas sediminis</name>
    <dbReference type="NCBI Taxonomy" id="2590020"/>
    <lineage>
        <taxon>Bacteria</taxon>
        <taxon>Pseudomonadati</taxon>
        <taxon>Campylobacterota</taxon>
        <taxon>Epsilonproteobacteria</taxon>
        <taxon>Campylobacterales</taxon>
        <taxon>Sulfurimonadaceae</taxon>
        <taxon>Sulfurimonas</taxon>
    </lineage>
</organism>
<dbReference type="Proteomes" id="UP000593719">
    <property type="component" value="Chromosome"/>
</dbReference>
<dbReference type="EMBL" id="CP041235">
    <property type="protein sequence ID" value="QOP43657.1"/>
    <property type="molecule type" value="Genomic_DNA"/>
</dbReference>
<keyword evidence="3" id="KW-1185">Reference proteome</keyword>
<proteinExistence type="predicted"/>
<dbReference type="RefSeq" id="WP_193149801.1">
    <property type="nucleotide sequence ID" value="NZ_CP041235.1"/>
</dbReference>
<gene>
    <name evidence="2" type="ORF">FJR45_06710</name>
</gene>
<feature type="compositionally biased region" description="Basic and acidic residues" evidence="1">
    <location>
        <begin position="61"/>
        <end position="83"/>
    </location>
</feature>
<dbReference type="KEGG" id="ssei:FJR45_06710"/>